<comment type="caution">
    <text evidence="1">The sequence shown here is derived from an EMBL/GenBank/DDBJ whole genome shotgun (WGS) entry which is preliminary data.</text>
</comment>
<proteinExistence type="predicted"/>
<reference evidence="2" key="1">
    <citation type="journal article" date="2019" name="Int. J. Syst. Evol. Microbiol.">
        <title>The Global Catalogue of Microorganisms (GCM) 10K type strain sequencing project: providing services to taxonomists for standard genome sequencing and annotation.</title>
        <authorList>
            <consortium name="The Broad Institute Genomics Platform"/>
            <consortium name="The Broad Institute Genome Sequencing Center for Infectious Disease"/>
            <person name="Wu L."/>
            <person name="Ma J."/>
        </authorList>
    </citation>
    <scope>NUCLEOTIDE SEQUENCE [LARGE SCALE GENOMIC DNA]</scope>
    <source>
        <strain evidence="2">JCM 16242</strain>
    </source>
</reference>
<protein>
    <submittedName>
        <fullName evidence="1">Uncharacterized protein</fullName>
    </submittedName>
</protein>
<dbReference type="Proteomes" id="UP001500657">
    <property type="component" value="Unassembled WGS sequence"/>
</dbReference>
<evidence type="ECO:0000313" key="1">
    <source>
        <dbReference type="EMBL" id="GAA0250023.1"/>
    </source>
</evidence>
<sequence>MKFETLMLHSLFVACFALCMLVMGAMLRAQPAAHPSAGASMAAMLLDAPDSCVLPHDGVLCPQSMQVL</sequence>
<dbReference type="RefSeq" id="WP_343881642.1">
    <property type="nucleotide sequence ID" value="NZ_BAAAFO010000002.1"/>
</dbReference>
<name>A0ABP3E1Y4_9GAMM</name>
<keyword evidence="2" id="KW-1185">Reference proteome</keyword>
<dbReference type="PROSITE" id="PS51257">
    <property type="entry name" value="PROKAR_LIPOPROTEIN"/>
    <property type="match status" value="1"/>
</dbReference>
<dbReference type="EMBL" id="BAAAFO010000002">
    <property type="protein sequence ID" value="GAA0250023.1"/>
    <property type="molecule type" value="Genomic_DNA"/>
</dbReference>
<evidence type="ECO:0000313" key="2">
    <source>
        <dbReference type="Proteomes" id="UP001500657"/>
    </source>
</evidence>
<gene>
    <name evidence="1" type="ORF">GCM10009126_14330</name>
</gene>
<organism evidence="1 2">
    <name type="scientific">Rhodanobacter caeni</name>
    <dbReference type="NCBI Taxonomy" id="657654"/>
    <lineage>
        <taxon>Bacteria</taxon>
        <taxon>Pseudomonadati</taxon>
        <taxon>Pseudomonadota</taxon>
        <taxon>Gammaproteobacteria</taxon>
        <taxon>Lysobacterales</taxon>
        <taxon>Rhodanobacteraceae</taxon>
        <taxon>Rhodanobacter</taxon>
    </lineage>
</organism>
<accession>A0ABP3E1Y4</accession>